<dbReference type="EMBL" id="AOIP01000039">
    <property type="protein sequence ID" value="ELZ02321.1"/>
    <property type="molecule type" value="Genomic_DNA"/>
</dbReference>
<dbReference type="AlphaFoldDB" id="M0AUD6"/>
<name>M0AUD6_9EURY</name>
<sequence length="225" mass="25089">MNITTELVLRSPSLPLVSITETLQPDEVDCVHALCLHSDVRTFTVQFDLDDDVSEAELSALDEVTEATLLGETSDRTIYQLTVELEDSVSEAFTTEHIDSTQLRSATISKNRWHETKLFKDYKAFNDFRASCEDNGISLDLVSITSNPSLSDDSSQEGVTERQREALSLALSRGYYESPRQVTAEELAAELGISQPALSSLLRRGERQLLTDSLETRDRLNAVSR</sequence>
<reference evidence="4 5" key="1">
    <citation type="journal article" date="2014" name="PLoS Genet.">
        <title>Phylogenetically driven sequencing of extremely halophilic archaea reveals strategies for static and dynamic osmo-response.</title>
        <authorList>
            <person name="Becker E.A."/>
            <person name="Seitzer P.M."/>
            <person name="Tritt A."/>
            <person name="Larsen D."/>
            <person name="Krusor M."/>
            <person name="Yao A.I."/>
            <person name="Wu D."/>
            <person name="Madern D."/>
            <person name="Eisen J.A."/>
            <person name="Darling A.E."/>
            <person name="Facciotti M.T."/>
        </authorList>
    </citation>
    <scope>NUCLEOTIDE SEQUENCE [LARGE SCALE GENOMIC DNA]</scope>
    <source>
        <strain evidence="4 5">DSM 13077</strain>
    </source>
</reference>
<protein>
    <submittedName>
        <fullName evidence="4">Bacterio-opsin activator HTH domain protein</fullName>
    </submittedName>
</protein>
<evidence type="ECO:0000313" key="4">
    <source>
        <dbReference type="EMBL" id="ELZ02321.1"/>
    </source>
</evidence>
<evidence type="ECO:0000256" key="2">
    <source>
        <dbReference type="ARBA" id="ARBA00023163"/>
    </source>
</evidence>
<evidence type="ECO:0000256" key="1">
    <source>
        <dbReference type="ARBA" id="ARBA00023015"/>
    </source>
</evidence>
<dbReference type="OrthoDB" id="156233at2157"/>
<dbReference type="RefSeq" id="WP_006666835.1">
    <property type="nucleotide sequence ID" value="NZ_AOIP01000039.1"/>
</dbReference>
<dbReference type="Pfam" id="PF04967">
    <property type="entry name" value="HTH_10"/>
    <property type="match status" value="1"/>
</dbReference>
<proteinExistence type="predicted"/>
<keyword evidence="1" id="KW-0805">Transcription regulation</keyword>
<organism evidence="4 5">
    <name type="scientific">Natrialba aegyptia DSM 13077</name>
    <dbReference type="NCBI Taxonomy" id="1227491"/>
    <lineage>
        <taxon>Archaea</taxon>
        <taxon>Methanobacteriati</taxon>
        <taxon>Methanobacteriota</taxon>
        <taxon>Stenosarchaea group</taxon>
        <taxon>Halobacteria</taxon>
        <taxon>Halobacteriales</taxon>
        <taxon>Natrialbaceae</taxon>
        <taxon>Natrialba</taxon>
    </lineage>
</organism>
<keyword evidence="2" id="KW-0804">Transcription</keyword>
<evidence type="ECO:0000313" key="5">
    <source>
        <dbReference type="Proteomes" id="UP000011591"/>
    </source>
</evidence>
<dbReference type="PANTHER" id="PTHR34236:SF1">
    <property type="entry name" value="DIMETHYL SULFOXIDE REDUCTASE TRANSCRIPTIONAL ACTIVATOR"/>
    <property type="match status" value="1"/>
</dbReference>
<dbReference type="PANTHER" id="PTHR34236">
    <property type="entry name" value="DIMETHYL SULFOXIDE REDUCTASE TRANSCRIPTIONAL ACTIVATOR"/>
    <property type="match status" value="1"/>
</dbReference>
<comment type="caution">
    <text evidence="4">The sequence shown here is derived from an EMBL/GenBank/DDBJ whole genome shotgun (WGS) entry which is preliminary data.</text>
</comment>
<gene>
    <name evidence="4" type="ORF">C480_17163</name>
</gene>
<dbReference type="InterPro" id="IPR007050">
    <property type="entry name" value="HTH_bacterioopsin"/>
</dbReference>
<feature type="domain" description="HTH bat-type" evidence="3">
    <location>
        <begin position="160"/>
        <end position="210"/>
    </location>
</feature>
<evidence type="ECO:0000259" key="3">
    <source>
        <dbReference type="Pfam" id="PF04967"/>
    </source>
</evidence>
<accession>M0AUD6</accession>
<keyword evidence="5" id="KW-1185">Reference proteome</keyword>
<dbReference type="Proteomes" id="UP000011591">
    <property type="component" value="Unassembled WGS sequence"/>
</dbReference>
<dbReference type="PATRIC" id="fig|1227491.4.peg.3517"/>